<keyword evidence="7 14" id="KW-0418">Kinase</keyword>
<reference evidence="14" key="1">
    <citation type="journal article" date="2021" name="PeerJ">
        <title>Extensive microbial diversity within the chicken gut microbiome revealed by metagenomics and culture.</title>
        <authorList>
            <person name="Gilroy R."/>
            <person name="Ravi A."/>
            <person name="Getino M."/>
            <person name="Pursley I."/>
            <person name="Horton D.L."/>
            <person name="Alikhan N.F."/>
            <person name="Baker D."/>
            <person name="Gharbi K."/>
            <person name="Hall N."/>
            <person name="Watson M."/>
            <person name="Adriaenssens E.M."/>
            <person name="Foster-Nyarko E."/>
            <person name="Jarju S."/>
            <person name="Secka A."/>
            <person name="Antonio M."/>
            <person name="Oren A."/>
            <person name="Chaudhuri R.R."/>
            <person name="La Ragione R."/>
            <person name="Hildebrand F."/>
            <person name="Pallen M.J."/>
        </authorList>
    </citation>
    <scope>NUCLEOTIDE SEQUENCE</scope>
    <source>
        <strain evidence="14">CHK195-9823</strain>
    </source>
</reference>
<evidence type="ECO:0000256" key="4">
    <source>
        <dbReference type="ARBA" id="ARBA00022475"/>
    </source>
</evidence>
<dbReference type="GO" id="GO:0005886">
    <property type="term" value="C:plasma membrane"/>
    <property type="evidence" value="ECO:0007669"/>
    <property type="project" value="UniProtKB-SubCell"/>
</dbReference>
<evidence type="ECO:0000256" key="10">
    <source>
        <dbReference type="ARBA" id="ARBA00023136"/>
    </source>
</evidence>
<keyword evidence="5" id="KW-0808">Transferase</keyword>
<evidence type="ECO:0000256" key="6">
    <source>
        <dbReference type="ARBA" id="ARBA00022692"/>
    </source>
</evidence>
<evidence type="ECO:0000313" key="15">
    <source>
        <dbReference type="Proteomes" id="UP000886814"/>
    </source>
</evidence>
<evidence type="ECO:0000256" key="1">
    <source>
        <dbReference type="ARBA" id="ARBA00000085"/>
    </source>
</evidence>
<reference evidence="14" key="2">
    <citation type="submission" date="2021-04" db="EMBL/GenBank/DDBJ databases">
        <authorList>
            <person name="Gilroy R."/>
        </authorList>
    </citation>
    <scope>NUCLEOTIDE SEQUENCE</scope>
    <source>
        <strain evidence="14">CHK195-9823</strain>
    </source>
</reference>
<keyword evidence="6 12" id="KW-0812">Transmembrane</keyword>
<evidence type="ECO:0000256" key="5">
    <source>
        <dbReference type="ARBA" id="ARBA00022679"/>
    </source>
</evidence>
<dbReference type="GO" id="GO:0016036">
    <property type="term" value="P:cellular response to phosphate starvation"/>
    <property type="evidence" value="ECO:0007669"/>
    <property type="project" value="TreeGrafter"/>
</dbReference>
<dbReference type="Gene3D" id="3.30.565.10">
    <property type="entry name" value="Histidine kinase-like ATPase, C-terminal domain"/>
    <property type="match status" value="1"/>
</dbReference>
<dbReference type="InterPro" id="IPR003594">
    <property type="entry name" value="HATPase_dom"/>
</dbReference>
<dbReference type="PRINTS" id="PR00344">
    <property type="entry name" value="BCTRLSENSOR"/>
</dbReference>
<dbReference type="SUPFAM" id="SSF55874">
    <property type="entry name" value="ATPase domain of HSP90 chaperone/DNA topoisomerase II/histidine kinase"/>
    <property type="match status" value="1"/>
</dbReference>
<protein>
    <recommendedName>
        <fullName evidence="3">histidine kinase</fullName>
        <ecNumber evidence="3">2.7.13.3</ecNumber>
    </recommendedName>
</protein>
<keyword evidence="8 12" id="KW-1133">Transmembrane helix</keyword>
<organism evidence="14 15">
    <name type="scientific">Candidatus Blautia stercorigallinarum</name>
    <dbReference type="NCBI Taxonomy" id="2838501"/>
    <lineage>
        <taxon>Bacteria</taxon>
        <taxon>Bacillati</taxon>
        <taxon>Bacillota</taxon>
        <taxon>Clostridia</taxon>
        <taxon>Lachnospirales</taxon>
        <taxon>Lachnospiraceae</taxon>
        <taxon>Blautia</taxon>
    </lineage>
</organism>
<evidence type="ECO:0000256" key="11">
    <source>
        <dbReference type="SAM" id="Coils"/>
    </source>
</evidence>
<comment type="subcellular location">
    <subcellularLocation>
        <location evidence="2">Cell membrane</location>
        <topology evidence="2">Multi-pass membrane protein</topology>
    </subcellularLocation>
</comment>
<dbReference type="Pfam" id="PF02518">
    <property type="entry name" value="HATPase_c"/>
    <property type="match status" value="1"/>
</dbReference>
<feature type="coiled-coil region" evidence="11">
    <location>
        <begin position="57"/>
        <end position="84"/>
    </location>
</feature>
<gene>
    <name evidence="14" type="ORF">H9747_00260</name>
</gene>
<evidence type="ECO:0000256" key="2">
    <source>
        <dbReference type="ARBA" id="ARBA00004651"/>
    </source>
</evidence>
<feature type="transmembrane region" description="Helical" evidence="12">
    <location>
        <begin position="12"/>
        <end position="31"/>
    </location>
</feature>
<keyword evidence="4" id="KW-1003">Cell membrane</keyword>
<sequence>MKKTDYIKDCWRPILLWLLTGGLIQTVLYFFQVKKELMILAAGIQILGLAGTLLWEYMRKNRFYRELEEKLENLEEKYLIREMLKAPDFLEGRILYDTVDQMGKAMSDQIFAQQRKNNAFKQYVEAWIHEVKLPIASMRLLLHKDKGENSRVMKEQVARMDSYVEQVLYYLRSQVPEKDYVIREYSLKTVTDQVISRNRDSLILNHIRVLQETEDIPARTDEKWLSFILGQILSNSVKYKKEKDPCIRFYTQRTSRGILLSVRDNGIGISKADLPRIFEHSFTGENGRKGQSSTGMGLYLCRKLCDRLGHRIWAESEKGEYTEIFIEFGQDKHTEELLH</sequence>
<name>A0A9D1TEJ3_9FIRM</name>
<evidence type="ECO:0000256" key="3">
    <source>
        <dbReference type="ARBA" id="ARBA00012438"/>
    </source>
</evidence>
<evidence type="ECO:0000256" key="8">
    <source>
        <dbReference type="ARBA" id="ARBA00022989"/>
    </source>
</evidence>
<keyword evidence="10 12" id="KW-0472">Membrane</keyword>
<dbReference type="PANTHER" id="PTHR45453:SF2">
    <property type="entry name" value="HISTIDINE KINASE"/>
    <property type="match status" value="1"/>
</dbReference>
<dbReference type="InterPro" id="IPR050351">
    <property type="entry name" value="BphY/WalK/GraS-like"/>
</dbReference>
<evidence type="ECO:0000313" key="14">
    <source>
        <dbReference type="EMBL" id="HIV37427.1"/>
    </source>
</evidence>
<dbReference type="AlphaFoldDB" id="A0A9D1TEJ3"/>
<evidence type="ECO:0000256" key="7">
    <source>
        <dbReference type="ARBA" id="ARBA00022777"/>
    </source>
</evidence>
<dbReference type="InterPro" id="IPR005467">
    <property type="entry name" value="His_kinase_dom"/>
</dbReference>
<evidence type="ECO:0000259" key="13">
    <source>
        <dbReference type="PROSITE" id="PS50109"/>
    </source>
</evidence>
<dbReference type="GO" id="GO:0000155">
    <property type="term" value="F:phosphorelay sensor kinase activity"/>
    <property type="evidence" value="ECO:0007669"/>
    <property type="project" value="TreeGrafter"/>
</dbReference>
<dbReference type="PROSITE" id="PS50109">
    <property type="entry name" value="HIS_KIN"/>
    <property type="match status" value="1"/>
</dbReference>
<dbReference type="SMART" id="SM00387">
    <property type="entry name" value="HATPase_c"/>
    <property type="match status" value="1"/>
</dbReference>
<dbReference type="Proteomes" id="UP000886814">
    <property type="component" value="Unassembled WGS sequence"/>
</dbReference>
<dbReference type="InterPro" id="IPR004358">
    <property type="entry name" value="Sig_transdc_His_kin-like_C"/>
</dbReference>
<comment type="caution">
    <text evidence="14">The sequence shown here is derived from an EMBL/GenBank/DDBJ whole genome shotgun (WGS) entry which is preliminary data.</text>
</comment>
<feature type="transmembrane region" description="Helical" evidence="12">
    <location>
        <begin position="37"/>
        <end position="55"/>
    </location>
</feature>
<dbReference type="EC" id="2.7.13.3" evidence="3"/>
<evidence type="ECO:0000256" key="12">
    <source>
        <dbReference type="SAM" id="Phobius"/>
    </source>
</evidence>
<dbReference type="InterPro" id="IPR036890">
    <property type="entry name" value="HATPase_C_sf"/>
</dbReference>
<dbReference type="GO" id="GO:0004721">
    <property type="term" value="F:phosphoprotein phosphatase activity"/>
    <property type="evidence" value="ECO:0007669"/>
    <property type="project" value="TreeGrafter"/>
</dbReference>
<keyword evidence="11" id="KW-0175">Coiled coil</keyword>
<dbReference type="PANTHER" id="PTHR45453">
    <property type="entry name" value="PHOSPHATE REGULON SENSOR PROTEIN PHOR"/>
    <property type="match status" value="1"/>
</dbReference>
<dbReference type="EMBL" id="DXIQ01000003">
    <property type="protein sequence ID" value="HIV37427.1"/>
    <property type="molecule type" value="Genomic_DNA"/>
</dbReference>
<evidence type="ECO:0000256" key="9">
    <source>
        <dbReference type="ARBA" id="ARBA00023012"/>
    </source>
</evidence>
<proteinExistence type="predicted"/>
<feature type="domain" description="Histidine kinase" evidence="13">
    <location>
        <begin position="126"/>
        <end position="332"/>
    </location>
</feature>
<comment type="catalytic activity">
    <reaction evidence="1">
        <text>ATP + protein L-histidine = ADP + protein N-phospho-L-histidine.</text>
        <dbReference type="EC" id="2.7.13.3"/>
    </reaction>
</comment>
<accession>A0A9D1TEJ3</accession>
<keyword evidence="9" id="KW-0902">Two-component regulatory system</keyword>